<feature type="transmembrane region" description="Helical" evidence="2">
    <location>
        <begin position="254"/>
        <end position="273"/>
    </location>
</feature>
<dbReference type="InterPro" id="IPR052724">
    <property type="entry name" value="GT117_domain-containing"/>
</dbReference>
<dbReference type="Proteomes" id="UP000468388">
    <property type="component" value="Unassembled WGS sequence"/>
</dbReference>
<feature type="transmembrane region" description="Helical" evidence="2">
    <location>
        <begin position="304"/>
        <end position="324"/>
    </location>
</feature>
<organism evidence="3 4">
    <name type="scientific">Chitinophaga oryziterrae</name>
    <dbReference type="NCBI Taxonomy" id="1031224"/>
    <lineage>
        <taxon>Bacteria</taxon>
        <taxon>Pseudomonadati</taxon>
        <taxon>Bacteroidota</taxon>
        <taxon>Chitinophagia</taxon>
        <taxon>Chitinophagales</taxon>
        <taxon>Chitinophagaceae</taxon>
        <taxon>Chitinophaga</taxon>
    </lineage>
</organism>
<feature type="transmembrane region" description="Helical" evidence="2">
    <location>
        <begin position="544"/>
        <end position="560"/>
    </location>
</feature>
<feature type="transmembrane region" description="Helical" evidence="2">
    <location>
        <begin position="74"/>
        <end position="95"/>
    </location>
</feature>
<feature type="transmembrane region" description="Helical" evidence="2">
    <location>
        <begin position="597"/>
        <end position="617"/>
    </location>
</feature>
<keyword evidence="4" id="KW-1185">Reference proteome</keyword>
<name>A0A6N8JAC4_9BACT</name>
<proteinExistence type="predicted"/>
<dbReference type="OrthoDB" id="9807602at2"/>
<feature type="transmembrane region" description="Helical" evidence="2">
    <location>
        <begin position="567"/>
        <end position="585"/>
    </location>
</feature>
<comment type="caution">
    <text evidence="3">The sequence shown here is derived from an EMBL/GenBank/DDBJ whole genome shotgun (WGS) entry which is preliminary data.</text>
</comment>
<feature type="transmembrane region" description="Helical" evidence="2">
    <location>
        <begin position="9"/>
        <end position="29"/>
    </location>
</feature>
<dbReference type="PANTHER" id="PTHR16214:SF3">
    <property type="entry name" value="TRANSMEMBRANE PROTEIN 260"/>
    <property type="match status" value="1"/>
</dbReference>
<keyword evidence="2" id="KW-0812">Transmembrane</keyword>
<evidence type="ECO:0000313" key="3">
    <source>
        <dbReference type="EMBL" id="MVT42180.1"/>
    </source>
</evidence>
<feature type="transmembrane region" description="Helical" evidence="2">
    <location>
        <begin position="629"/>
        <end position="648"/>
    </location>
</feature>
<protein>
    <submittedName>
        <fullName evidence="3">DUF2723 domain-containing protein</fullName>
    </submittedName>
</protein>
<dbReference type="AlphaFoldDB" id="A0A6N8JAC4"/>
<dbReference type="InterPro" id="IPR021280">
    <property type="entry name" value="TMEM260-like"/>
</dbReference>
<dbReference type="PANTHER" id="PTHR16214">
    <property type="entry name" value="TRANSMEMBRANE PROTEIN 260"/>
    <property type="match status" value="1"/>
</dbReference>
<feature type="region of interest" description="Disordered" evidence="1">
    <location>
        <begin position="1047"/>
        <end position="1070"/>
    </location>
</feature>
<keyword evidence="2" id="KW-1133">Transmembrane helix</keyword>
<feature type="transmembrane region" description="Helical" evidence="2">
    <location>
        <begin position="280"/>
        <end position="298"/>
    </location>
</feature>
<gene>
    <name evidence="3" type="ORF">GO495_16430</name>
</gene>
<feature type="transmembrane region" description="Helical" evidence="2">
    <location>
        <begin position="344"/>
        <end position="362"/>
    </location>
</feature>
<sequence>MNFKRTNNIVGWVICIIACTVYLMTMEATGSLWDCGEFISSAYKVQVPHPPGAPLFVLLGRLFTMFLKPSQAALGVNAMSALASGFTILFLFWTITHFARRLMVKNGEPISGEKMIAIMGAGAVGALAYTFSDSFWFSAVEGEVYAMSSFFTAIVFWAILKWEHEADEPYADRWIILIAFLMGLSIGVHLLNLLTIPSIVMVYYFRRYKVTPMGTFWAFLVGCAVTGMVQKFIIQDTIKSSGYMDVFFKNTLGMPFFSGFAFYFIVLIGILLYGLKNRKFGIYAPLILVASVIIIPAFNDGDGGGTVFVKLVLAAIVLFVPYFLRLFGVKLDTAGAWHMTKLTIYSVLFLLLGYSTYITTMVRSTANPSVDMYNVDNPISLVGYLGREQYGDFPLIYGQVFTAHPTEYKETGNVYARGKDKYEIAGKKQEPVYAAEDKMLFPRVWDGSNDQGHADYYRNFLGLQQGERPSFGDNVKFFVEYQVGFMYFRYFMWNFSGKQNDTQGYGNVRDGNWITGINFIDNIFYGDQSAMPDSLKDNKAHNRLFMLPFILGILGLLYHYKFHRRDSLIAGLLFFFTGFAIVLYLNQAGNQPRERDYAYVGSFYAYAIWIGIGVLAVYEFLKKKTKLSVAAPIATLVCLLAVPVLMGFQEWDDHDRSTKTVARDVASDYLNSCAPNAILFTVGDNDTYPLWYAQEVENIRPDVRVINLSLLGVDWYIDQQRQMVNQSPGVPMSWTPDKYRGETRNYIRFYDAGTFPQDKFYNLKEVMDFMGTDDPRAKLTTQDGEQQNYLPAQKLFIPVDVAQAINSGVVDIHDSARILPQLPFQISKQYLLKNDLAVYDIITANNWKRPIYFTSPTDLGINDYLRMDGLTYRLVPLKKEESNDPMGAEKNVNVPMMYNNLMNKFSFGGANINGTYFDEPNRKLLQYVRNAYTRLGTALAIDNKKDSALTVLNKADKNLLENTFPYAMTTPGQMYNYSSMQTVYAYYLAGDKKKADEIAQKIIKDCNQQLNYYRQLPSSKMTSDLQHDGQMAEQFISLLGRMKQDFSDSTRRGVQEQTPVISTQEDTTNK</sequence>
<accession>A0A6N8JAC4</accession>
<dbReference type="RefSeq" id="WP_157300807.1">
    <property type="nucleotide sequence ID" value="NZ_BAAAZB010000005.1"/>
</dbReference>
<feature type="transmembrane region" description="Helical" evidence="2">
    <location>
        <begin position="174"/>
        <end position="204"/>
    </location>
</feature>
<keyword evidence="2" id="KW-0472">Membrane</keyword>
<dbReference type="EMBL" id="WRXO01000004">
    <property type="protein sequence ID" value="MVT42180.1"/>
    <property type="molecule type" value="Genomic_DNA"/>
</dbReference>
<reference evidence="3 4" key="1">
    <citation type="submission" date="2019-12" db="EMBL/GenBank/DDBJ databases">
        <title>The draft genomic sequence of strain Chitinophaga oryziterrae JCM 16595.</title>
        <authorList>
            <person name="Zhang X."/>
        </authorList>
    </citation>
    <scope>NUCLEOTIDE SEQUENCE [LARGE SCALE GENOMIC DNA]</scope>
    <source>
        <strain evidence="3 4">JCM 16595</strain>
    </source>
</reference>
<feature type="transmembrane region" description="Helical" evidence="2">
    <location>
        <begin position="144"/>
        <end position="162"/>
    </location>
</feature>
<dbReference type="Pfam" id="PF11028">
    <property type="entry name" value="TMEM260-like"/>
    <property type="match status" value="1"/>
</dbReference>
<evidence type="ECO:0000256" key="1">
    <source>
        <dbReference type="SAM" id="MobiDB-lite"/>
    </source>
</evidence>
<evidence type="ECO:0000313" key="4">
    <source>
        <dbReference type="Proteomes" id="UP000468388"/>
    </source>
</evidence>
<feature type="transmembrane region" description="Helical" evidence="2">
    <location>
        <begin position="216"/>
        <end position="234"/>
    </location>
</feature>
<feature type="compositionally biased region" description="Polar residues" evidence="1">
    <location>
        <begin position="1055"/>
        <end position="1070"/>
    </location>
</feature>
<evidence type="ECO:0000256" key="2">
    <source>
        <dbReference type="SAM" id="Phobius"/>
    </source>
</evidence>